<name>A0A557SS17_9ARCH</name>
<comment type="caution">
    <text evidence="1">The sequence shown here is derived from an EMBL/GenBank/DDBJ whole genome shotgun (WGS) entry which is preliminary data.</text>
</comment>
<reference evidence="1 2" key="1">
    <citation type="journal article" date="2019" name="Front. Microbiol.">
        <title>Ammonia Oxidation by the Arctic Terrestrial Thaumarchaeote Candidatus Nitrosocosmicus arcticus Is Stimulated by Increasing Temperatures.</title>
        <authorList>
            <person name="Alves R.J.E."/>
            <person name="Kerou M."/>
            <person name="Zappe A."/>
            <person name="Bittner R."/>
            <person name="Abby S.S."/>
            <person name="Schmidt H.A."/>
            <person name="Pfeifer K."/>
            <person name="Schleper C."/>
        </authorList>
    </citation>
    <scope>NUCLEOTIDE SEQUENCE [LARGE SCALE GENOMIC DNA]</scope>
    <source>
        <strain evidence="1 2">Kfb</strain>
    </source>
</reference>
<dbReference type="Proteomes" id="UP000315289">
    <property type="component" value="Unassembled WGS sequence"/>
</dbReference>
<keyword evidence="2" id="KW-1185">Reference proteome</keyword>
<gene>
    <name evidence="1" type="ORF">NARC_160099</name>
</gene>
<organism evidence="1 2">
    <name type="scientific">Candidatus Nitrosocosmicus arcticus</name>
    <dbReference type="NCBI Taxonomy" id="2035267"/>
    <lineage>
        <taxon>Archaea</taxon>
        <taxon>Nitrososphaerota</taxon>
        <taxon>Nitrososphaeria</taxon>
        <taxon>Nitrososphaerales</taxon>
        <taxon>Nitrososphaeraceae</taxon>
        <taxon>Candidatus Nitrosocosmicus</taxon>
    </lineage>
</organism>
<evidence type="ECO:0000313" key="1">
    <source>
        <dbReference type="EMBL" id="TVP39385.1"/>
    </source>
</evidence>
<sequence>MFFYCKIFRYLVSNKIEYTDKVYLYSSGMPAELIDRSKEKLNEHGVNLNDLIVIESPENVPEGAIMITLWPHYLSVAKVKRVREGSIYAPQLFNIDL</sequence>
<dbReference type="AlphaFoldDB" id="A0A557SS17"/>
<protein>
    <submittedName>
        <fullName evidence="1">Uncharacterized protein</fullName>
    </submittedName>
</protein>
<accession>A0A557SS17</accession>
<proteinExistence type="predicted"/>
<dbReference type="EMBL" id="VOAH01000016">
    <property type="protein sequence ID" value="TVP39385.1"/>
    <property type="molecule type" value="Genomic_DNA"/>
</dbReference>
<evidence type="ECO:0000313" key="2">
    <source>
        <dbReference type="Proteomes" id="UP000315289"/>
    </source>
</evidence>